<dbReference type="EMBL" id="CAJVPT010005295">
    <property type="protein sequence ID" value="CAG8518756.1"/>
    <property type="molecule type" value="Genomic_DNA"/>
</dbReference>
<evidence type="ECO:0000313" key="1">
    <source>
        <dbReference type="EMBL" id="CAG8518756.1"/>
    </source>
</evidence>
<organism evidence="1 2">
    <name type="scientific">Acaulospora colombiana</name>
    <dbReference type="NCBI Taxonomy" id="27376"/>
    <lineage>
        <taxon>Eukaryota</taxon>
        <taxon>Fungi</taxon>
        <taxon>Fungi incertae sedis</taxon>
        <taxon>Mucoromycota</taxon>
        <taxon>Glomeromycotina</taxon>
        <taxon>Glomeromycetes</taxon>
        <taxon>Diversisporales</taxon>
        <taxon>Acaulosporaceae</taxon>
        <taxon>Acaulospora</taxon>
    </lineage>
</organism>
<evidence type="ECO:0000313" key="2">
    <source>
        <dbReference type="Proteomes" id="UP000789525"/>
    </source>
</evidence>
<name>A0ACA9LE99_9GLOM</name>
<keyword evidence="2" id="KW-1185">Reference proteome</keyword>
<sequence length="44" mass="4955">MVQAITRNNKDNRIPRSTDIRTENENDSISDLESTSQSSDSSIE</sequence>
<comment type="caution">
    <text evidence="1">The sequence shown here is derived from an EMBL/GenBank/DDBJ whole genome shotgun (WGS) entry which is preliminary data.</text>
</comment>
<gene>
    <name evidence="1" type="ORF">ACOLOM_LOCUS3558</name>
</gene>
<proteinExistence type="predicted"/>
<feature type="non-terminal residue" evidence="1">
    <location>
        <position position="44"/>
    </location>
</feature>
<protein>
    <submittedName>
        <fullName evidence="1">6238_t:CDS:1</fullName>
    </submittedName>
</protein>
<reference evidence="1" key="1">
    <citation type="submission" date="2021-06" db="EMBL/GenBank/DDBJ databases">
        <authorList>
            <person name="Kallberg Y."/>
            <person name="Tangrot J."/>
            <person name="Rosling A."/>
        </authorList>
    </citation>
    <scope>NUCLEOTIDE SEQUENCE</scope>
    <source>
        <strain evidence="1">CL356</strain>
    </source>
</reference>
<dbReference type="Proteomes" id="UP000789525">
    <property type="component" value="Unassembled WGS sequence"/>
</dbReference>
<accession>A0ACA9LE99</accession>